<dbReference type="InterPro" id="IPR050204">
    <property type="entry name" value="AraC_XylS_family_regulators"/>
</dbReference>
<dbReference type="PANTHER" id="PTHR46796">
    <property type="entry name" value="HTH-TYPE TRANSCRIPTIONAL ACTIVATOR RHAS-RELATED"/>
    <property type="match status" value="1"/>
</dbReference>
<dbReference type="Gene3D" id="1.10.10.60">
    <property type="entry name" value="Homeodomain-like"/>
    <property type="match status" value="2"/>
</dbReference>
<dbReference type="STRING" id="579405.Dd703_0040"/>
<dbReference type="HOGENOM" id="CLU_000445_88_16_6"/>
<evidence type="ECO:0000313" key="6">
    <source>
        <dbReference type="Proteomes" id="UP000002734"/>
    </source>
</evidence>
<dbReference type="KEGG" id="dda:Dd703_0040"/>
<proteinExistence type="predicted"/>
<dbReference type="Pfam" id="PF02311">
    <property type="entry name" value="AraC_binding"/>
    <property type="match status" value="1"/>
</dbReference>
<dbReference type="InterPro" id="IPR037923">
    <property type="entry name" value="HTH-like"/>
</dbReference>
<feature type="domain" description="HTH araC/xylS-type" evidence="4">
    <location>
        <begin position="168"/>
        <end position="265"/>
    </location>
</feature>
<evidence type="ECO:0000259" key="4">
    <source>
        <dbReference type="PROSITE" id="PS01124"/>
    </source>
</evidence>
<dbReference type="eggNOG" id="COG2207">
    <property type="taxonomic scope" value="Bacteria"/>
</dbReference>
<keyword evidence="1" id="KW-0805">Transcription regulation</keyword>
<reference evidence="5" key="1">
    <citation type="submission" date="2009-06" db="EMBL/GenBank/DDBJ databases">
        <title>Complete sequence of Dickeya dadantii Ech703.</title>
        <authorList>
            <consortium name="US DOE Joint Genome Institute"/>
            <person name="Lucas S."/>
            <person name="Copeland A."/>
            <person name="Lapidus A."/>
            <person name="Glavina del Rio T."/>
            <person name="Dalin E."/>
            <person name="Tice H."/>
            <person name="Bruce D."/>
            <person name="Goodwin L."/>
            <person name="Pitluck S."/>
            <person name="Chertkov O."/>
            <person name="Brettin T."/>
            <person name="Detter J.C."/>
            <person name="Han C."/>
            <person name="Larimer F."/>
            <person name="Land M."/>
            <person name="Hauser L."/>
            <person name="Kyrpides N."/>
            <person name="Mikhailova N."/>
            <person name="Balakrishnan V."/>
            <person name="Glasner J."/>
            <person name="Perna N.T."/>
        </authorList>
    </citation>
    <scope>NUCLEOTIDE SEQUENCE [LARGE SCALE GENOMIC DNA]</scope>
    <source>
        <strain evidence="5">Ech703</strain>
    </source>
</reference>
<dbReference type="InterPro" id="IPR003313">
    <property type="entry name" value="AraC-bd"/>
</dbReference>
<sequence length="268" mass="29535">MKARSVRLLACRQPGIEAVEADTDFSFGRHTHDQFGIGLMVRGAQKSLSGRGRVESVAGDIITVNPGEIHDGMPIDGARAWRMLYIQPEVVERCFAEISDGRSRSGEFSHPVFTDRRLAVCFRRLYLSATQQETQDGALAVQERLLMLASALAAIPRRQQVFPHRGILLARDMIDDDPSSPKTLAELAGEAGLNQFQFLRGFSRLTGLTPHAYRVQRRVLMARALIGRGTPLAEAALCSGFADQSHMTRLFVRSFGYTPGQLALASSH</sequence>
<evidence type="ECO:0000313" key="5">
    <source>
        <dbReference type="EMBL" id="ACS83859.1"/>
    </source>
</evidence>
<dbReference type="AlphaFoldDB" id="C6C5P6"/>
<dbReference type="InterPro" id="IPR009057">
    <property type="entry name" value="Homeodomain-like_sf"/>
</dbReference>
<dbReference type="SUPFAM" id="SSF51215">
    <property type="entry name" value="Regulatory protein AraC"/>
    <property type="match status" value="1"/>
</dbReference>
<dbReference type="EMBL" id="CP001654">
    <property type="protein sequence ID" value="ACS83859.1"/>
    <property type="molecule type" value="Genomic_DNA"/>
</dbReference>
<evidence type="ECO:0000256" key="2">
    <source>
        <dbReference type="ARBA" id="ARBA00023125"/>
    </source>
</evidence>
<keyword evidence="2" id="KW-0238">DNA-binding</keyword>
<dbReference type="RefSeq" id="WP_012763682.1">
    <property type="nucleotide sequence ID" value="NC_012880.1"/>
</dbReference>
<dbReference type="GO" id="GO:0043565">
    <property type="term" value="F:sequence-specific DNA binding"/>
    <property type="evidence" value="ECO:0007669"/>
    <property type="project" value="InterPro"/>
</dbReference>
<dbReference type="PROSITE" id="PS01124">
    <property type="entry name" value="HTH_ARAC_FAMILY_2"/>
    <property type="match status" value="1"/>
</dbReference>
<dbReference type="SUPFAM" id="SSF46689">
    <property type="entry name" value="Homeodomain-like"/>
    <property type="match status" value="2"/>
</dbReference>
<dbReference type="PANTHER" id="PTHR46796:SF2">
    <property type="entry name" value="TRANSCRIPTIONAL REGULATORY PROTEIN"/>
    <property type="match status" value="1"/>
</dbReference>
<gene>
    <name evidence="5" type="ordered locus">Dd703_0040</name>
</gene>
<keyword evidence="6" id="KW-1185">Reference proteome</keyword>
<accession>C6C5P6</accession>
<evidence type="ECO:0000256" key="3">
    <source>
        <dbReference type="ARBA" id="ARBA00023163"/>
    </source>
</evidence>
<dbReference type="InterPro" id="IPR018060">
    <property type="entry name" value="HTH_AraC"/>
</dbReference>
<dbReference type="Pfam" id="PF12833">
    <property type="entry name" value="HTH_18"/>
    <property type="match status" value="1"/>
</dbReference>
<dbReference type="SMART" id="SM00342">
    <property type="entry name" value="HTH_ARAC"/>
    <property type="match status" value="1"/>
</dbReference>
<protein>
    <submittedName>
        <fullName evidence="5">Transcriptional regulator, AraC family</fullName>
    </submittedName>
</protein>
<organism evidence="5 6">
    <name type="scientific">Musicola paradisiaca (strain Ech703)</name>
    <name type="common">Dickeya paradisiaca</name>
    <name type="synonym">Dickeya dadantii</name>
    <dbReference type="NCBI Taxonomy" id="579405"/>
    <lineage>
        <taxon>Bacteria</taxon>
        <taxon>Pseudomonadati</taxon>
        <taxon>Pseudomonadota</taxon>
        <taxon>Gammaproteobacteria</taxon>
        <taxon>Enterobacterales</taxon>
        <taxon>Pectobacteriaceae</taxon>
        <taxon>Musicola</taxon>
    </lineage>
</organism>
<name>C6C5P6_MUSP7</name>
<dbReference type="GO" id="GO:0003700">
    <property type="term" value="F:DNA-binding transcription factor activity"/>
    <property type="evidence" value="ECO:0007669"/>
    <property type="project" value="InterPro"/>
</dbReference>
<keyword evidence="3" id="KW-0804">Transcription</keyword>
<evidence type="ECO:0000256" key="1">
    <source>
        <dbReference type="ARBA" id="ARBA00023015"/>
    </source>
</evidence>
<dbReference type="Proteomes" id="UP000002734">
    <property type="component" value="Chromosome"/>
</dbReference>